<dbReference type="Pfam" id="PF00153">
    <property type="entry name" value="Mito_carr"/>
    <property type="match status" value="2"/>
</dbReference>
<dbReference type="SUPFAM" id="SSF103506">
    <property type="entry name" value="Mitochondrial carrier"/>
    <property type="match status" value="1"/>
</dbReference>
<dbReference type="InterPro" id="IPR018108">
    <property type="entry name" value="MCP_transmembrane"/>
</dbReference>
<evidence type="ECO:0000256" key="9">
    <source>
        <dbReference type="ARBA" id="ARBA00023136"/>
    </source>
</evidence>
<evidence type="ECO:0000256" key="3">
    <source>
        <dbReference type="ARBA" id="ARBA00022448"/>
    </source>
</evidence>
<accession>A0A9W8NIL0</accession>
<feature type="repeat" description="Solcar" evidence="10">
    <location>
        <begin position="153"/>
        <end position="255"/>
    </location>
</feature>
<comment type="subcellular location">
    <subcellularLocation>
        <location evidence="1">Mitochondrion membrane</location>
        <topology evidence="1">Multi-pass membrane protein</topology>
    </subcellularLocation>
</comment>
<dbReference type="InterPro" id="IPR023395">
    <property type="entry name" value="MCP_dom_sf"/>
</dbReference>
<keyword evidence="9 10" id="KW-0472">Membrane</keyword>
<protein>
    <recommendedName>
        <fullName evidence="15">Mitochondrial carrier</fullName>
    </recommendedName>
</protein>
<evidence type="ECO:0008006" key="15">
    <source>
        <dbReference type="Google" id="ProtNLM"/>
    </source>
</evidence>
<evidence type="ECO:0000256" key="8">
    <source>
        <dbReference type="ARBA" id="ARBA00023128"/>
    </source>
</evidence>
<proteinExistence type="inferred from homology"/>
<evidence type="ECO:0000256" key="11">
    <source>
        <dbReference type="RuleBase" id="RU000488"/>
    </source>
</evidence>
<evidence type="ECO:0000256" key="7">
    <source>
        <dbReference type="ARBA" id="ARBA00022989"/>
    </source>
</evidence>
<evidence type="ECO:0000256" key="12">
    <source>
        <dbReference type="SAM" id="MobiDB-lite"/>
    </source>
</evidence>
<dbReference type="Proteomes" id="UP001148614">
    <property type="component" value="Unassembled WGS sequence"/>
</dbReference>
<keyword evidence="6" id="KW-0999">Mitochondrion inner membrane</keyword>
<sequence length="399" mass="42458">MAAYEDTRSYLVSALPITISDDFWAGWISGVLGVMAGNPLDRRKVQLQSGSLSTPAKPNPTGPPKSRHSLIPPSVHSHGTASPLSSLITKYFPAKSPLAGAAAPSLGVGALNALLYMIYNRTEEALNHSFRSGSPCQPPSAASANSVYSTTGSNLWTTWLAGAAGGLATSVVNTPLELIKCRAQLASLPTTYHPYTSTQSTAPGSKPPLSSWHIAKTIWQTEGTRGLFHGGVVTAWRDGIGYGFYFWAYELGDRVMTSLLTKSSGGVVTLRLCDTQSNQSNAVASTNLPLVQVAVKDILCGGMAGVVTWASIFPLDVVKTRLQVQGGTIGASALGSTAPVLRRGAMRITKELYMAEGSRAFFRGLAVCSVRAFFVNAVQWPAYKWTMAWLNQKGQGRED</sequence>
<feature type="repeat" description="Solcar" evidence="10">
    <location>
        <begin position="292"/>
        <end position="389"/>
    </location>
</feature>
<feature type="region of interest" description="Disordered" evidence="12">
    <location>
        <begin position="48"/>
        <end position="78"/>
    </location>
</feature>
<comment type="caution">
    <text evidence="13">The sequence shown here is derived from an EMBL/GenBank/DDBJ whole genome shotgun (WGS) entry which is preliminary data.</text>
</comment>
<dbReference type="PROSITE" id="PS50920">
    <property type="entry name" value="SOLCAR"/>
    <property type="match status" value="2"/>
</dbReference>
<evidence type="ECO:0000256" key="10">
    <source>
        <dbReference type="PROSITE-ProRule" id="PRU00282"/>
    </source>
</evidence>
<dbReference type="InterPro" id="IPR050567">
    <property type="entry name" value="Mitochondrial_Carrier"/>
</dbReference>
<dbReference type="VEuPathDB" id="FungiDB:F4678DRAFT_347976"/>
<keyword evidence="5" id="KW-0677">Repeat</keyword>
<evidence type="ECO:0000256" key="6">
    <source>
        <dbReference type="ARBA" id="ARBA00022792"/>
    </source>
</evidence>
<dbReference type="Gene3D" id="1.50.40.10">
    <property type="entry name" value="Mitochondrial carrier domain"/>
    <property type="match status" value="1"/>
</dbReference>
<organism evidence="13 14">
    <name type="scientific">Xylaria arbuscula</name>
    <dbReference type="NCBI Taxonomy" id="114810"/>
    <lineage>
        <taxon>Eukaryota</taxon>
        <taxon>Fungi</taxon>
        <taxon>Dikarya</taxon>
        <taxon>Ascomycota</taxon>
        <taxon>Pezizomycotina</taxon>
        <taxon>Sordariomycetes</taxon>
        <taxon>Xylariomycetidae</taxon>
        <taxon>Xylariales</taxon>
        <taxon>Xylariaceae</taxon>
        <taxon>Xylaria</taxon>
    </lineage>
</organism>
<dbReference type="PANTHER" id="PTHR45624">
    <property type="entry name" value="MITOCHONDRIAL BASIC AMINO ACIDS TRANSPORTER-RELATED"/>
    <property type="match status" value="1"/>
</dbReference>
<reference evidence="13" key="1">
    <citation type="submission" date="2022-07" db="EMBL/GenBank/DDBJ databases">
        <title>Genome Sequence of Xylaria arbuscula.</title>
        <authorList>
            <person name="Buettner E."/>
        </authorList>
    </citation>
    <scope>NUCLEOTIDE SEQUENCE</scope>
    <source>
        <strain evidence="13">VT107</strain>
    </source>
</reference>
<keyword evidence="8" id="KW-0496">Mitochondrion</keyword>
<dbReference type="GO" id="GO:0022857">
    <property type="term" value="F:transmembrane transporter activity"/>
    <property type="evidence" value="ECO:0007669"/>
    <property type="project" value="TreeGrafter"/>
</dbReference>
<gene>
    <name evidence="13" type="ORF">NPX13_g3270</name>
</gene>
<evidence type="ECO:0000256" key="5">
    <source>
        <dbReference type="ARBA" id="ARBA00022737"/>
    </source>
</evidence>
<evidence type="ECO:0000256" key="2">
    <source>
        <dbReference type="ARBA" id="ARBA00006375"/>
    </source>
</evidence>
<evidence type="ECO:0000256" key="1">
    <source>
        <dbReference type="ARBA" id="ARBA00004225"/>
    </source>
</evidence>
<dbReference type="GO" id="GO:0031966">
    <property type="term" value="C:mitochondrial membrane"/>
    <property type="evidence" value="ECO:0007669"/>
    <property type="project" value="UniProtKB-SubCell"/>
</dbReference>
<evidence type="ECO:0000313" key="14">
    <source>
        <dbReference type="Proteomes" id="UP001148614"/>
    </source>
</evidence>
<keyword evidence="14" id="KW-1185">Reference proteome</keyword>
<keyword evidence="7" id="KW-1133">Transmembrane helix</keyword>
<evidence type="ECO:0000256" key="4">
    <source>
        <dbReference type="ARBA" id="ARBA00022692"/>
    </source>
</evidence>
<keyword evidence="3 11" id="KW-0813">Transport</keyword>
<dbReference type="EMBL" id="JANPWZ010000396">
    <property type="protein sequence ID" value="KAJ3577294.1"/>
    <property type="molecule type" value="Genomic_DNA"/>
</dbReference>
<comment type="similarity">
    <text evidence="2 11">Belongs to the mitochondrial carrier (TC 2.A.29) family.</text>
</comment>
<name>A0A9W8NIL0_9PEZI</name>
<dbReference type="AlphaFoldDB" id="A0A9W8NIL0"/>
<keyword evidence="4 10" id="KW-0812">Transmembrane</keyword>
<evidence type="ECO:0000313" key="13">
    <source>
        <dbReference type="EMBL" id="KAJ3577294.1"/>
    </source>
</evidence>
<dbReference type="PANTHER" id="PTHR45624:SF10">
    <property type="entry name" value="SLC (SOLUTE CARRIER) HOMOLOG"/>
    <property type="match status" value="1"/>
</dbReference>